<evidence type="ECO:0000313" key="2">
    <source>
        <dbReference type="Proteomes" id="UP000346198"/>
    </source>
</evidence>
<dbReference type="InterPro" id="IPR010144">
    <property type="entry name" value="CRISPR-assoc_prot_Csd1-typ"/>
</dbReference>
<dbReference type="EMBL" id="CAAHFH010000003">
    <property type="protein sequence ID" value="VGO22959.1"/>
    <property type="molecule type" value="Genomic_DNA"/>
</dbReference>
<evidence type="ECO:0008006" key="3">
    <source>
        <dbReference type="Google" id="ProtNLM"/>
    </source>
</evidence>
<dbReference type="AlphaFoldDB" id="A0A6C2US50"/>
<dbReference type="RefSeq" id="WP_136064930.1">
    <property type="nucleotide sequence ID" value="NZ_CAAHFH010000003.1"/>
</dbReference>
<evidence type="ECO:0000313" key="1">
    <source>
        <dbReference type="EMBL" id="VGO22959.1"/>
    </source>
</evidence>
<organism evidence="1 2">
    <name type="scientific">Pontiella sulfatireligans</name>
    <dbReference type="NCBI Taxonomy" id="2750658"/>
    <lineage>
        <taxon>Bacteria</taxon>
        <taxon>Pseudomonadati</taxon>
        <taxon>Kiritimatiellota</taxon>
        <taxon>Kiritimatiellia</taxon>
        <taxon>Kiritimatiellales</taxon>
        <taxon>Pontiellaceae</taxon>
        <taxon>Pontiella</taxon>
    </lineage>
</organism>
<proteinExistence type="predicted"/>
<reference evidence="1 2" key="1">
    <citation type="submission" date="2019-04" db="EMBL/GenBank/DDBJ databases">
        <authorList>
            <person name="Van Vliet M D."/>
        </authorList>
    </citation>
    <scope>NUCLEOTIDE SEQUENCE [LARGE SCALE GENOMIC DNA]</scope>
    <source>
        <strain evidence="1 2">F21</strain>
    </source>
</reference>
<gene>
    <name evidence="1" type="ORF">SCARR_05058</name>
</gene>
<sequence>MILKALADYYQRLADDPNTEIAPPGFERKPIDFLVVLNADGSFENLRDIREGTGKKRKGRVSLVPKGVKKTSGIAANLLWDTAPYVFGYNPEKPDRAEKQLEAFIEKIEQNFNGCADSGIQAVLSFLKKGSFEAVFSHAVWNDLEEAGGNISFSLSGDMQLVCQRSKVVSAILESAGPEGETQTCSVSGQEDVPAKLHTAIKGVWGAQSSGANIVSFNLDSVESFGKKQGNNAPIGQRTEFAYTTALNHLLASEKQRMQVGDASTVFWAKNACGFEADFLDYLAPKKGEEAVDYSKIKGLLSAVKTGIPPEEADQPFYVLGLAPNAARIAIRFWYEGSVKEIKERVVEHFLDLEMVRAPHDPEFLSLFQLLVSMATERKADNIPPNLGGDVARAVLAGTAYPRTLFANAIRRCKAEQNVGFARASIIKAFLVRNARISKSNQQEVSMGLDKTYDNIGYVLGRLFAVLERIQEQAQGKGLNKTIRDTYFGAATSSPLVTFNRLDQLSVHHLAKMRNSGKNTVWLDRLLGEVNGLLPKEGIPPILSLEDQGRFSIGYYHQRQDFFTKKELIEEQGEDA</sequence>
<dbReference type="Proteomes" id="UP000346198">
    <property type="component" value="Unassembled WGS sequence"/>
</dbReference>
<protein>
    <recommendedName>
        <fullName evidence="3">CRISPR-associated protein Csd1</fullName>
    </recommendedName>
</protein>
<name>A0A6C2US50_9BACT</name>
<dbReference type="NCBIfam" id="TIGR01863">
    <property type="entry name" value="cas_Csd1"/>
    <property type="match status" value="1"/>
</dbReference>
<dbReference type="CDD" id="cd09757">
    <property type="entry name" value="Cas8c_I-C"/>
    <property type="match status" value="1"/>
</dbReference>
<keyword evidence="2" id="KW-1185">Reference proteome</keyword>
<dbReference type="Pfam" id="PF09709">
    <property type="entry name" value="Cas_Csd1"/>
    <property type="match status" value="1"/>
</dbReference>
<accession>A0A6C2US50</accession>